<evidence type="ECO:0000256" key="4">
    <source>
        <dbReference type="ARBA" id="ARBA00022989"/>
    </source>
</evidence>
<evidence type="ECO:0000256" key="1">
    <source>
        <dbReference type="ARBA" id="ARBA00004651"/>
    </source>
</evidence>
<evidence type="ECO:0000256" key="5">
    <source>
        <dbReference type="ARBA" id="ARBA00023136"/>
    </source>
</evidence>
<reference evidence="7 8" key="2">
    <citation type="submission" date="2019-10" db="EMBL/GenBank/DDBJ databases">
        <title>Thermopilla bonchosmolovskayae gen. nov., sp. nov., a moderately thermophilic Chloroflexi bacterium from a Chukotka hot spring (Arctic, Russia), representing a novel classis Thermopillaia, which include previously uncultivated lineage OLB14.</title>
        <authorList>
            <person name="Kochetkova T.V."/>
            <person name="Zayulina K.S."/>
            <person name="Zhigarkov V.S."/>
            <person name="Minaev N.V."/>
            <person name="Novikov A."/>
            <person name="Toshchakov S.V."/>
            <person name="Elcheninov A.G."/>
            <person name="Kublanov I.V."/>
        </authorList>
    </citation>
    <scope>NUCLEOTIDE SEQUENCE [LARGE SCALE GENOMIC DNA]</scope>
    <source>
        <strain evidence="7 8">3753O</strain>
    </source>
</reference>
<dbReference type="RefSeq" id="WP_158067340.1">
    <property type="nucleotide sequence ID" value="NZ_CP042829.1"/>
</dbReference>
<accession>A0ABX6C271</accession>
<keyword evidence="5 6" id="KW-0472">Membrane</keyword>
<keyword evidence="8" id="KW-1185">Reference proteome</keyword>
<comment type="subcellular location">
    <subcellularLocation>
        <location evidence="1">Cell membrane</location>
        <topology evidence="1">Multi-pass membrane protein</topology>
    </subcellularLocation>
</comment>
<protein>
    <submittedName>
        <fullName evidence="7">Flippase-like domain-containing protein</fullName>
    </submittedName>
</protein>
<feature type="transmembrane region" description="Helical" evidence="6">
    <location>
        <begin position="17"/>
        <end position="36"/>
    </location>
</feature>
<dbReference type="InterPro" id="IPR022791">
    <property type="entry name" value="L-PG_synthase/AglD"/>
</dbReference>
<dbReference type="EMBL" id="CP042829">
    <property type="protein sequence ID" value="QFG03377.1"/>
    <property type="molecule type" value="Genomic_DNA"/>
</dbReference>
<evidence type="ECO:0000313" key="7">
    <source>
        <dbReference type="EMBL" id="QFG03377.1"/>
    </source>
</evidence>
<proteinExistence type="predicted"/>
<feature type="transmembrane region" description="Helical" evidence="6">
    <location>
        <begin position="277"/>
        <end position="300"/>
    </location>
</feature>
<evidence type="ECO:0000256" key="2">
    <source>
        <dbReference type="ARBA" id="ARBA00022475"/>
    </source>
</evidence>
<keyword evidence="4 6" id="KW-1133">Transmembrane helix</keyword>
<keyword evidence="2" id="KW-1003">Cell membrane</keyword>
<dbReference type="Proteomes" id="UP000326331">
    <property type="component" value="Chromosome"/>
</dbReference>
<reference evidence="7 8" key="1">
    <citation type="submission" date="2019-08" db="EMBL/GenBank/DDBJ databases">
        <authorList>
            <person name="Toschakov S.V."/>
        </authorList>
    </citation>
    <scope>NUCLEOTIDE SEQUENCE [LARGE SCALE GENOMIC DNA]</scope>
    <source>
        <strain evidence="7 8">3753O</strain>
    </source>
</reference>
<dbReference type="Pfam" id="PF03706">
    <property type="entry name" value="LPG_synthase_TM"/>
    <property type="match status" value="1"/>
</dbReference>
<gene>
    <name evidence="7" type="ORF">Tbon_08715</name>
</gene>
<feature type="transmembrane region" description="Helical" evidence="6">
    <location>
        <begin position="132"/>
        <end position="155"/>
    </location>
</feature>
<name>A0ABX6C271_9CHLR</name>
<dbReference type="PANTHER" id="PTHR39087:SF2">
    <property type="entry name" value="UPF0104 MEMBRANE PROTEIN MJ1595"/>
    <property type="match status" value="1"/>
</dbReference>
<evidence type="ECO:0000256" key="3">
    <source>
        <dbReference type="ARBA" id="ARBA00022692"/>
    </source>
</evidence>
<keyword evidence="3 6" id="KW-0812">Transmembrane</keyword>
<sequence length="362" mass="36910">MTGTEPHAEEARKGRTAALRAVLWAALAAAVAFFLWANRQDLPDAWRSATSANPAWLAAALGWVVLFLAGQAGMYASARRAVGLPATTAGMVVPALAAGALNIVSKSGGMGGLAVFLAGAKRRGEPAGLATTAYTAVVVVSHATFALTLAVVFVVMWFDGHVTRLEIAAGALFAVYAAGQAAILGAALWSRGMVRRVYRLTGMASHALRRLLGLTRDVYVANDAAADELFDVLAALRRAPGRLAGAFAWGMAVELAGVGLLWAVLRALGEPVSPVVALSGYAMTVLFSTVGILPGGLGFAEASLGAMLRSYGVSVPVTTAAVVLYRVGEAWIPLAAGLAALRLLGRGGAAPAAGLAPEEPGG</sequence>
<evidence type="ECO:0000313" key="8">
    <source>
        <dbReference type="Proteomes" id="UP000326331"/>
    </source>
</evidence>
<organism evidence="7 8">
    <name type="scientific">Tepidiforma bonchosmolovskayae</name>
    <dbReference type="NCBI Taxonomy" id="2601677"/>
    <lineage>
        <taxon>Bacteria</taxon>
        <taxon>Bacillati</taxon>
        <taxon>Chloroflexota</taxon>
        <taxon>Tepidiformia</taxon>
        <taxon>Tepidiformales</taxon>
        <taxon>Tepidiformaceae</taxon>
        <taxon>Tepidiforma</taxon>
    </lineage>
</organism>
<feature type="transmembrane region" description="Helical" evidence="6">
    <location>
        <begin position="81"/>
        <end position="97"/>
    </location>
</feature>
<evidence type="ECO:0000256" key="6">
    <source>
        <dbReference type="SAM" id="Phobius"/>
    </source>
</evidence>
<dbReference type="PANTHER" id="PTHR39087">
    <property type="entry name" value="UPF0104 MEMBRANE PROTEIN MJ1595"/>
    <property type="match status" value="1"/>
</dbReference>
<feature type="transmembrane region" description="Helical" evidence="6">
    <location>
        <begin position="56"/>
        <end position="74"/>
    </location>
</feature>
<feature type="transmembrane region" description="Helical" evidence="6">
    <location>
        <begin position="167"/>
        <end position="189"/>
    </location>
</feature>
<feature type="transmembrane region" description="Helical" evidence="6">
    <location>
        <begin position="246"/>
        <end position="265"/>
    </location>
</feature>